<dbReference type="EMBL" id="JASNWA010000010">
    <property type="protein sequence ID" value="KAK3168125.1"/>
    <property type="molecule type" value="Genomic_DNA"/>
</dbReference>
<dbReference type="Proteomes" id="UP001276659">
    <property type="component" value="Unassembled WGS sequence"/>
</dbReference>
<feature type="region of interest" description="Disordered" evidence="1">
    <location>
        <begin position="593"/>
        <end position="625"/>
    </location>
</feature>
<feature type="region of interest" description="Disordered" evidence="1">
    <location>
        <begin position="914"/>
        <end position="944"/>
    </location>
</feature>
<accession>A0AAD9YY34</accession>
<name>A0AAD9YY34_9LECA</name>
<keyword evidence="3" id="KW-1185">Reference proteome</keyword>
<protein>
    <submittedName>
        <fullName evidence="2">Uncharacterized protein</fullName>
    </submittedName>
</protein>
<sequence length="1089" mass="124585">MPPVFRYAWLPRIKNDPLWAATLLNGSRRHQDAVLSSFQYGRTVLGHPKASRRSLFELHAGREVPQLPPDLALDEVTRPASKNNVPFPTSQALIEALGPIGQEYARPKEAGSKVDLTFVDPMMPASDYNRFLEEIAKAKERSEVAAAEGKFDYNLKELLVRYIRHVDPILEYQARVQNPFNENPELDKNLLLVFDHGTLRSLRERGYDLRDFMAWTWILKAESAEQMATRLMVLSHPAFTKQNQFKRVPQFLFLFILRRQKMTARTLRSLLVYAWDWMQQSGNVTEDPQVQNANKEQTTNQTNLIRYITDSPRGMLEDMFMLMIIRFLRSAREVWPAACESIVALLCRYLDGVNFRKSASHSRPMHEDPLDTARITFMYNTILKLLALPSSLHPFQSALFQQRAQFSLLRRMNEFNPPLIVDRRGYRAVVSMQLMHKKTLKEREWAHMKARSWPPWKEEKLGIDASIGVEHGISRAQEALSRSREAGYAFDDWEQAACILSGWDTDGSPTIQTRAVPLTPPNRPNHVSLNTRTDIQPASQWAARVRATRTLDEAWSCFLLYKDQSNALRPSVYHAFFEKLAYDSKAKVATGSGRLGHEQTLPGDGKEVSPAPESPKEAIYVRRPPPNHDEFLQMMIKDDVKISGRFLNDLLANAPSFRLGVKYLEASSLPSEHVSALLNEDLTRNPDAQAAIESMQHTLFSAVIRFLTNFAPTLANRHSDDPFAFIETGVNLAQEDETELSQATAITDHPRLNHRSESPPPKSHLYNPLSRALQLLLEVKPRYRPAWYHILRTLANRKATTEVLSRFADQYQHDIRSWQLICRLLDEMLNIDLPVDLDGFHMVCTGLEKAIFAAERLSRAEHHIRHVWSGTSEDDPEKVIRRVLSEGLSVVKAIFKNTVRAEEMQQDIPASLVKEKSEIDEQAEQEEAPVLQSDEDIDDKEPSRHKDFLPPACLLPKLLDVPRPAELHAFIRVLGLRRDYQGLLDLIEWMSLFADEINIVTDECRNGERMMRKCLTAIRVFLERSWMDIHYDSDSEAQIAGYGGIVIEADPAPVEVIKAVQNTVLENRAWGGWPIDDEVVEYCSKGRFL</sequence>
<evidence type="ECO:0000313" key="2">
    <source>
        <dbReference type="EMBL" id="KAK3168125.1"/>
    </source>
</evidence>
<proteinExistence type="predicted"/>
<evidence type="ECO:0000313" key="3">
    <source>
        <dbReference type="Proteomes" id="UP001276659"/>
    </source>
</evidence>
<evidence type="ECO:0000256" key="1">
    <source>
        <dbReference type="SAM" id="MobiDB-lite"/>
    </source>
</evidence>
<gene>
    <name evidence="2" type="ORF">OEA41_004571</name>
</gene>
<dbReference type="AlphaFoldDB" id="A0AAD9YY34"/>
<comment type="caution">
    <text evidence="2">The sequence shown here is derived from an EMBL/GenBank/DDBJ whole genome shotgun (WGS) entry which is preliminary data.</text>
</comment>
<organism evidence="2 3">
    <name type="scientific">Lepraria neglecta</name>
    <dbReference type="NCBI Taxonomy" id="209136"/>
    <lineage>
        <taxon>Eukaryota</taxon>
        <taxon>Fungi</taxon>
        <taxon>Dikarya</taxon>
        <taxon>Ascomycota</taxon>
        <taxon>Pezizomycotina</taxon>
        <taxon>Lecanoromycetes</taxon>
        <taxon>OSLEUM clade</taxon>
        <taxon>Lecanoromycetidae</taxon>
        <taxon>Lecanorales</taxon>
        <taxon>Lecanorineae</taxon>
        <taxon>Stereocaulaceae</taxon>
        <taxon>Lepraria</taxon>
    </lineage>
</organism>
<reference evidence="2" key="1">
    <citation type="submission" date="2022-11" db="EMBL/GenBank/DDBJ databases">
        <title>Chromosomal genome sequence assembly and mating type (MAT) locus characterization of the leprose asexual lichenized fungus Lepraria neglecta (Nyl.) Erichsen.</title>
        <authorList>
            <person name="Allen J.L."/>
            <person name="Pfeffer B."/>
        </authorList>
    </citation>
    <scope>NUCLEOTIDE SEQUENCE</scope>
    <source>
        <strain evidence="2">Allen 5258</strain>
    </source>
</reference>
<feature type="compositionally biased region" description="Basic and acidic residues" evidence="1">
    <location>
        <begin position="614"/>
        <end position="625"/>
    </location>
</feature>
<feature type="compositionally biased region" description="Acidic residues" evidence="1">
    <location>
        <begin position="920"/>
        <end position="939"/>
    </location>
</feature>